<dbReference type="EMBL" id="CATQJL010000001">
    <property type="protein sequence ID" value="CAJ0590999.1"/>
    <property type="molecule type" value="Genomic_DNA"/>
</dbReference>
<comment type="caution">
    <text evidence="1">The sequence shown here is derived from an EMBL/GenBank/DDBJ whole genome shotgun (WGS) entry which is preliminary data.</text>
</comment>
<accession>A0AA36DQP2</accession>
<evidence type="ECO:0000313" key="2">
    <source>
        <dbReference type="Proteomes" id="UP001176961"/>
    </source>
</evidence>
<dbReference type="Proteomes" id="UP001176961">
    <property type="component" value="Unassembled WGS sequence"/>
</dbReference>
<protein>
    <submittedName>
        <fullName evidence="1">Uncharacterized protein</fullName>
    </submittedName>
</protein>
<organism evidence="1 2">
    <name type="scientific">Cylicocyclus nassatus</name>
    <name type="common">Nematode worm</name>
    <dbReference type="NCBI Taxonomy" id="53992"/>
    <lineage>
        <taxon>Eukaryota</taxon>
        <taxon>Metazoa</taxon>
        <taxon>Ecdysozoa</taxon>
        <taxon>Nematoda</taxon>
        <taxon>Chromadorea</taxon>
        <taxon>Rhabditida</taxon>
        <taxon>Rhabditina</taxon>
        <taxon>Rhabditomorpha</taxon>
        <taxon>Strongyloidea</taxon>
        <taxon>Strongylidae</taxon>
        <taxon>Cylicocyclus</taxon>
    </lineage>
</organism>
<dbReference type="AlphaFoldDB" id="A0AA36DQP2"/>
<keyword evidence="2" id="KW-1185">Reference proteome</keyword>
<name>A0AA36DQP2_CYLNA</name>
<evidence type="ECO:0000313" key="1">
    <source>
        <dbReference type="EMBL" id="CAJ0590999.1"/>
    </source>
</evidence>
<gene>
    <name evidence="1" type="ORF">CYNAS_LOCUS2982</name>
</gene>
<sequence>MAKSRFLISADSNGSYALNSYMVEMHKLCTPKLLQVDHLSSGNFYF</sequence>
<reference evidence="1" key="1">
    <citation type="submission" date="2023-07" db="EMBL/GenBank/DDBJ databases">
        <authorList>
            <consortium name="CYATHOMIX"/>
        </authorList>
    </citation>
    <scope>NUCLEOTIDE SEQUENCE</scope>
    <source>
        <strain evidence="1">N/A</strain>
    </source>
</reference>
<proteinExistence type="predicted"/>